<feature type="region of interest" description="Disordered" evidence="1">
    <location>
        <begin position="1"/>
        <end position="45"/>
    </location>
</feature>
<proteinExistence type="predicted"/>
<dbReference type="Proteomes" id="UP000054567">
    <property type="component" value="Unassembled WGS sequence"/>
</dbReference>
<reference evidence="2 3" key="1">
    <citation type="submission" date="2007-06" db="EMBL/GenBank/DDBJ databases">
        <title>The Genome Sequence of Coccidioides posadasii RMSCC_3488.</title>
        <authorList>
            <consortium name="Coccidioides Genome Resources Consortium"/>
            <consortium name="The Broad Institute Genome Sequencing Platform"/>
            <person name="Henn M.R."/>
            <person name="Sykes S."/>
            <person name="Young S."/>
            <person name="Jaffe D."/>
            <person name="Berlin A."/>
            <person name="Alvarez P."/>
            <person name="Butler J."/>
            <person name="Gnerre S."/>
            <person name="Grabherr M."/>
            <person name="Mauceli E."/>
            <person name="Brockman W."/>
            <person name="Kodira C."/>
            <person name="Alvarado L."/>
            <person name="Zeng Q."/>
            <person name="Crawford M."/>
            <person name="Antoine C."/>
            <person name="Devon K."/>
            <person name="Galgiani J."/>
            <person name="Orsborn K."/>
            <person name="Lewis M.L."/>
            <person name="Nusbaum C."/>
            <person name="Galagan J."/>
            <person name="Birren B."/>
        </authorList>
    </citation>
    <scope>NUCLEOTIDE SEQUENCE [LARGE SCALE GENOMIC DNA]</scope>
    <source>
        <strain evidence="2 3">RMSCC 3488</strain>
    </source>
</reference>
<gene>
    <name evidence="2" type="ORF">CPAG_08003</name>
</gene>
<sequence>MGGEEWMDGGGSQNEHTNRTKHKGGKWISPVHSTTKCSERGEKTKNACSGQVEAGLRWFKRYTLLLKKALFYELLTFTFEDFTLNKQRIQGEGGKTEENLRCKDANHVVEETEEDVGGEE</sequence>
<organism evidence="2 3">
    <name type="scientific">Coccidioides posadasii RMSCC 3488</name>
    <dbReference type="NCBI Taxonomy" id="454284"/>
    <lineage>
        <taxon>Eukaryota</taxon>
        <taxon>Fungi</taxon>
        <taxon>Dikarya</taxon>
        <taxon>Ascomycota</taxon>
        <taxon>Pezizomycotina</taxon>
        <taxon>Eurotiomycetes</taxon>
        <taxon>Eurotiomycetidae</taxon>
        <taxon>Onygenales</taxon>
        <taxon>Onygenaceae</taxon>
        <taxon>Coccidioides</taxon>
    </lineage>
</organism>
<reference evidence="3" key="2">
    <citation type="journal article" date="2009" name="Genome Res.">
        <title>Comparative genomic analyses of the human fungal pathogens Coccidioides and their relatives.</title>
        <authorList>
            <person name="Sharpton T.J."/>
            <person name="Stajich J.E."/>
            <person name="Rounsley S.D."/>
            <person name="Gardner M.J."/>
            <person name="Wortman J.R."/>
            <person name="Jordar V.S."/>
            <person name="Maiti R."/>
            <person name="Kodira C.D."/>
            <person name="Neafsey D.E."/>
            <person name="Zeng Q."/>
            <person name="Hung C.-Y."/>
            <person name="McMahan C."/>
            <person name="Muszewska A."/>
            <person name="Grynberg M."/>
            <person name="Mandel M.A."/>
            <person name="Kellner E.M."/>
            <person name="Barker B.M."/>
            <person name="Galgiani J.N."/>
            <person name="Orbach M.J."/>
            <person name="Kirkland T.N."/>
            <person name="Cole G.T."/>
            <person name="Henn M.R."/>
            <person name="Birren B.W."/>
            <person name="Taylor J.W."/>
        </authorList>
    </citation>
    <scope>NUCLEOTIDE SEQUENCE [LARGE SCALE GENOMIC DNA]</scope>
    <source>
        <strain evidence="3">RMSCC 3488</strain>
    </source>
</reference>
<evidence type="ECO:0000313" key="2">
    <source>
        <dbReference type="EMBL" id="KMM71700.1"/>
    </source>
</evidence>
<evidence type="ECO:0000256" key="1">
    <source>
        <dbReference type="SAM" id="MobiDB-lite"/>
    </source>
</evidence>
<name>A0A0J6FQF9_COCPO</name>
<dbReference type="AlphaFoldDB" id="A0A0J6FQF9"/>
<accession>A0A0J6FQF9</accession>
<feature type="compositionally biased region" description="Gly residues" evidence="1">
    <location>
        <begin position="1"/>
        <end position="12"/>
    </location>
</feature>
<dbReference type="VEuPathDB" id="FungiDB:CPAG_08003"/>
<evidence type="ECO:0000313" key="3">
    <source>
        <dbReference type="Proteomes" id="UP000054567"/>
    </source>
</evidence>
<reference evidence="3" key="3">
    <citation type="journal article" date="2010" name="Genome Res.">
        <title>Population genomic sequencing of Coccidioides fungi reveals recent hybridization and transposon control.</title>
        <authorList>
            <person name="Neafsey D.E."/>
            <person name="Barker B.M."/>
            <person name="Sharpton T.J."/>
            <person name="Stajich J.E."/>
            <person name="Park D.J."/>
            <person name="Whiston E."/>
            <person name="Hung C.-Y."/>
            <person name="McMahan C."/>
            <person name="White J."/>
            <person name="Sykes S."/>
            <person name="Heiman D."/>
            <person name="Young S."/>
            <person name="Zeng Q."/>
            <person name="Abouelleil A."/>
            <person name="Aftuck L."/>
            <person name="Bessette D."/>
            <person name="Brown A."/>
            <person name="FitzGerald M."/>
            <person name="Lui A."/>
            <person name="Macdonald J.P."/>
            <person name="Priest M."/>
            <person name="Orbach M.J."/>
            <person name="Galgiani J.N."/>
            <person name="Kirkland T.N."/>
            <person name="Cole G.T."/>
            <person name="Birren B.W."/>
            <person name="Henn M.R."/>
            <person name="Taylor J.W."/>
            <person name="Rounsley S.D."/>
        </authorList>
    </citation>
    <scope>NUCLEOTIDE SEQUENCE [LARGE SCALE GENOMIC DNA]</scope>
    <source>
        <strain evidence="3">RMSCC 3488</strain>
    </source>
</reference>
<protein>
    <submittedName>
        <fullName evidence="2">Uncharacterized protein</fullName>
    </submittedName>
</protein>
<dbReference type="EMBL" id="DS268113">
    <property type="protein sequence ID" value="KMM71700.1"/>
    <property type="molecule type" value="Genomic_DNA"/>
</dbReference>